<dbReference type="Gene3D" id="1.10.418.40">
    <property type="entry name" value="Autophagy protein 6/Beclin 1"/>
    <property type="match status" value="2"/>
</dbReference>
<dbReference type="Proteomes" id="UP000759131">
    <property type="component" value="Unassembled WGS sequence"/>
</dbReference>
<dbReference type="GO" id="GO:0010181">
    <property type="term" value="F:FMN binding"/>
    <property type="evidence" value="ECO:0007669"/>
    <property type="project" value="InterPro"/>
</dbReference>
<sequence length="1092" mass="125743">MVNQHFFSHENTCEANECQTKCRPKTCRILYATQTGTSRQLSLQLDSFLRHTLSQDIDHKKMTISLNAINEYEPEDSLVSDANNNAIIIIVMSTYSSGSPPSDGKWFCQWLQDFSNDFRVDKSSLKGLSFAIFGVGDKAYGQHFCRISQDMDRWLKQLEATPIVSTQLSDISDSSGFDKQFKQWMNELSLKLSNNSLTESKTYSEDTKEDVEEDEPNDNRTKIVDIEDIVNKSSKEKMSSNGIIKDMITPELRKELTKQGYRLIGSHSGVKLCRWTKSMLRGRGLQCLGGCYKHSFYGIESHRCMETTPSLACANKCVFCWRHHTNPVGTEWKWSLDDPELVFAGALSNHYQMINEFKGVPGVQTQRLNEAMKVRHCALSLVGEPIMYPHINSFVRMLHNKQISTFLVTNAQFPDAIKQLDPVTQLYVSVDASSKQSLKRIDRPLFRDFWERFTDTKGQRTVYRLTLVKSWNVEELEGYAYLVGLGNPDFIEIKGVTYCGTGKDTQLTMANVPFHEEVLNFSRDLLKHLNSSCESEGNVKYGLSCEHKHSNCVLIASTKFLIDNRWHTWIDYDMFARLIDEYYRSEGTKTFSSLDYIALTPEWALVGSDERGFDPNDTRFYRNRKNAAQLECCQPLKMNSTLNTIDEQIICELNSDINSNTNRIDQKAFKDVHKNVIYKVVPPMANDSTNGNGFIVIEESDGSSPPTPVSSGSDHKITDGFGFTSTQKLSQEMRRLRQLFDILSDQSDVDHPLCEECADFVIDQMDHQLRQLEDESKEYNDYLNLIQSEQSVDPNVNESEICELTERFKSLETIEKQLTQELNEVKEQQKKANEDIDKQSHELKRLYEEEDKYWHEYNNIRHQIFICEDEQQSVDNQLRYAQNLFDKLKRTNVFNATFHIWHSGPFGTINNFRLGRLPTVPVEWGEINAAWVPYGNHSFLESLEDRSRELPLYASGGIRYFWNNKFDNAMVAFLDCLTQFKQHIQTQDSEFVLPYKMEKETIEETNIGAKYSIKIQFNTEEQWTKALKFMLTNLKWALAWVSAQFLNNQSVPRPQQSRSHPSVAILLLQTRPFVPNDPVCVLGSQKSGVSSE</sequence>
<dbReference type="PRINTS" id="PR00369">
    <property type="entry name" value="FLAVODOXIN"/>
</dbReference>
<dbReference type="Pfam" id="PF04111">
    <property type="entry name" value="APG6"/>
    <property type="match status" value="2"/>
</dbReference>
<dbReference type="InterPro" id="IPR013917">
    <property type="entry name" value="tRNA_wybutosine-synth"/>
</dbReference>
<dbReference type="Gene3D" id="3.20.20.70">
    <property type="entry name" value="Aldolase class I"/>
    <property type="match status" value="1"/>
</dbReference>
<dbReference type="Pfam" id="PF08608">
    <property type="entry name" value="Wyosine_form"/>
    <property type="match status" value="1"/>
</dbReference>
<evidence type="ECO:0000256" key="8">
    <source>
        <dbReference type="ARBA" id="ARBA00022723"/>
    </source>
</evidence>
<evidence type="ECO:0000256" key="12">
    <source>
        <dbReference type="ARBA" id="ARBA00023239"/>
    </source>
</evidence>
<keyword evidence="7" id="KW-0819">tRNA processing</keyword>
<keyword evidence="12" id="KW-0456">Lyase</keyword>
<keyword evidence="5" id="KW-0004">4Fe-4S</keyword>
<keyword evidence="15" id="KW-0175">Coiled coil</keyword>
<evidence type="ECO:0000313" key="17">
    <source>
        <dbReference type="EMBL" id="CAD7623118.1"/>
    </source>
</evidence>
<gene>
    <name evidence="17" type="ORF">OSB1V03_LOCUS3578</name>
</gene>
<evidence type="ECO:0000256" key="4">
    <source>
        <dbReference type="ARBA" id="ARBA00012821"/>
    </source>
</evidence>
<comment type="catalytic activity">
    <reaction evidence="14">
        <text>N(1)-methylguanosine(37) in tRNA(Phe) + pyruvate + S-adenosyl-L-methionine = 4-demethylwyosine(37) in tRNA(Phe) + 5'-deoxyadenosine + L-methionine + CO2 + H2O</text>
        <dbReference type="Rhea" id="RHEA:36347"/>
        <dbReference type="Rhea" id="RHEA-COMP:10164"/>
        <dbReference type="Rhea" id="RHEA-COMP:10165"/>
        <dbReference type="ChEBI" id="CHEBI:15361"/>
        <dbReference type="ChEBI" id="CHEBI:15377"/>
        <dbReference type="ChEBI" id="CHEBI:16526"/>
        <dbReference type="ChEBI" id="CHEBI:17319"/>
        <dbReference type="ChEBI" id="CHEBI:57844"/>
        <dbReference type="ChEBI" id="CHEBI:59789"/>
        <dbReference type="ChEBI" id="CHEBI:64315"/>
        <dbReference type="ChEBI" id="CHEBI:73542"/>
        <dbReference type="EC" id="4.1.3.44"/>
    </reaction>
</comment>
<dbReference type="OrthoDB" id="271553at2759"/>
<keyword evidence="11" id="KW-0411">Iron-sulfur</keyword>
<evidence type="ECO:0000256" key="15">
    <source>
        <dbReference type="SAM" id="Coils"/>
    </source>
</evidence>
<dbReference type="InterPro" id="IPR034556">
    <property type="entry name" value="tRNA_wybutosine-synthase"/>
</dbReference>
<evidence type="ECO:0000256" key="7">
    <source>
        <dbReference type="ARBA" id="ARBA00022694"/>
    </source>
</evidence>
<evidence type="ECO:0000256" key="10">
    <source>
        <dbReference type="ARBA" id="ARBA00023004"/>
    </source>
</evidence>
<keyword evidence="6" id="KW-0949">S-adenosyl-L-methionine</keyword>
<dbReference type="InterPro" id="IPR029039">
    <property type="entry name" value="Flavoprotein-like_sf"/>
</dbReference>
<dbReference type="SFLD" id="SFLDG01071">
    <property type="entry name" value="tRNA_wybutosine-synthesizing"/>
    <property type="match status" value="1"/>
</dbReference>
<evidence type="ECO:0000313" key="18">
    <source>
        <dbReference type="Proteomes" id="UP000759131"/>
    </source>
</evidence>
<keyword evidence="18" id="KW-1185">Reference proteome</keyword>
<dbReference type="PANTHER" id="PTHR13930:SF0">
    <property type="entry name" value="S-ADENOSYL-L-METHIONINE-DEPENDENT TRNA 4-DEMETHYLWYOSINE SYNTHASE TYW1-RELATED"/>
    <property type="match status" value="1"/>
</dbReference>
<keyword evidence="10" id="KW-0408">Iron</keyword>
<dbReference type="EC" id="4.1.3.44" evidence="4"/>
<dbReference type="GO" id="GO:0102521">
    <property type="term" value="F:tRNA-4-demethylwyosine synthase activity"/>
    <property type="evidence" value="ECO:0007669"/>
    <property type="project" value="UniProtKB-EC"/>
</dbReference>
<evidence type="ECO:0000256" key="9">
    <source>
        <dbReference type="ARBA" id="ARBA00022741"/>
    </source>
</evidence>
<name>A0A7R9PW48_9ACAR</name>
<comment type="similarity">
    <text evidence="3">Belongs to the TYW1 family.</text>
</comment>
<dbReference type="InterPro" id="IPR058240">
    <property type="entry name" value="rSAM_sf"/>
</dbReference>
<evidence type="ECO:0000256" key="6">
    <source>
        <dbReference type="ARBA" id="ARBA00022691"/>
    </source>
</evidence>
<dbReference type="InterPro" id="IPR008254">
    <property type="entry name" value="Flavodoxin/NO_synth"/>
</dbReference>
<evidence type="ECO:0000256" key="5">
    <source>
        <dbReference type="ARBA" id="ARBA00022485"/>
    </source>
</evidence>
<evidence type="ECO:0000259" key="16">
    <source>
        <dbReference type="PROSITE" id="PS50902"/>
    </source>
</evidence>
<dbReference type="Pfam" id="PF04055">
    <property type="entry name" value="Radical_SAM"/>
    <property type="match status" value="1"/>
</dbReference>
<proteinExistence type="inferred from homology"/>
<feature type="coiled-coil region" evidence="15">
    <location>
        <begin position="726"/>
        <end position="849"/>
    </location>
</feature>
<dbReference type="GO" id="GO:0031591">
    <property type="term" value="P:wybutosine biosynthetic process"/>
    <property type="evidence" value="ECO:0007669"/>
    <property type="project" value="TreeGrafter"/>
</dbReference>
<dbReference type="InterPro" id="IPR041691">
    <property type="entry name" value="Atg6/beclin_CC"/>
</dbReference>
<dbReference type="Gene3D" id="3.40.50.360">
    <property type="match status" value="1"/>
</dbReference>
<dbReference type="Gene3D" id="6.10.250.3110">
    <property type="match status" value="1"/>
</dbReference>
<dbReference type="UniPathway" id="UPA00375"/>
<keyword evidence="9" id="KW-0547">Nucleotide-binding</keyword>
<dbReference type="SFLD" id="SFLDS00029">
    <property type="entry name" value="Radical_SAM"/>
    <property type="match status" value="1"/>
</dbReference>
<protein>
    <recommendedName>
        <fullName evidence="4">tRNA 4-demethylwyosine synthase (AdoMet-dependent)</fullName>
        <ecNumber evidence="4">4.1.3.44</ecNumber>
    </recommendedName>
</protein>
<evidence type="ECO:0000256" key="13">
    <source>
        <dbReference type="ARBA" id="ARBA00025368"/>
    </source>
</evidence>
<dbReference type="InterPro" id="IPR007197">
    <property type="entry name" value="rSAM"/>
</dbReference>
<comment type="function">
    <text evidence="13">Probable component of the wybutosine biosynthesis pathway. Wybutosine is a hyper modified guanosine with a tricyclic base found at the 3'-position adjacent to the anticodon of eukaryotic phenylalanine tRNA. Catalyzes the condensation of N-methylguanine with 2 carbon atoms from pyruvate to form the tricyclic 4-demethylwyosine, an intermediate in wybutosine biosynthesis.</text>
</comment>
<dbReference type="SUPFAM" id="SSF52218">
    <property type="entry name" value="Flavoproteins"/>
    <property type="match status" value="1"/>
</dbReference>
<dbReference type="AlphaFoldDB" id="A0A7R9PW48"/>
<dbReference type="GO" id="GO:0051539">
    <property type="term" value="F:4 iron, 4 sulfur cluster binding"/>
    <property type="evidence" value="ECO:0007669"/>
    <property type="project" value="UniProtKB-KW"/>
</dbReference>
<dbReference type="PROSITE" id="PS50902">
    <property type="entry name" value="FLAVODOXIN_LIKE"/>
    <property type="match status" value="1"/>
</dbReference>
<dbReference type="EMBL" id="OC856047">
    <property type="protein sequence ID" value="CAD7623118.1"/>
    <property type="molecule type" value="Genomic_DNA"/>
</dbReference>
<dbReference type="SUPFAM" id="SSF102114">
    <property type="entry name" value="Radical SAM enzymes"/>
    <property type="match status" value="1"/>
</dbReference>
<dbReference type="Pfam" id="PF00258">
    <property type="entry name" value="Flavodoxin_1"/>
    <property type="match status" value="1"/>
</dbReference>
<keyword evidence="8" id="KW-0479">Metal-binding</keyword>
<dbReference type="InterPro" id="IPR001094">
    <property type="entry name" value="Flavdoxin-like"/>
</dbReference>
<dbReference type="InterPro" id="IPR038274">
    <property type="entry name" value="Atg6/Beclin_C_sf"/>
</dbReference>
<comment type="pathway">
    <text evidence="2">tRNA modification; wybutosine-tRNA(Phe) biosynthesis.</text>
</comment>
<dbReference type="SFLD" id="SFLDF00284">
    <property type="entry name" value="tRNA_wybutosine-synthesizing"/>
    <property type="match status" value="1"/>
</dbReference>
<dbReference type="InterPro" id="IPR040455">
    <property type="entry name" value="Atg6_BARA"/>
</dbReference>
<dbReference type="EMBL" id="CAJPIZ010001472">
    <property type="protein sequence ID" value="CAG2103548.1"/>
    <property type="molecule type" value="Genomic_DNA"/>
</dbReference>
<organism evidence="17">
    <name type="scientific">Medioppia subpectinata</name>
    <dbReference type="NCBI Taxonomy" id="1979941"/>
    <lineage>
        <taxon>Eukaryota</taxon>
        <taxon>Metazoa</taxon>
        <taxon>Ecdysozoa</taxon>
        <taxon>Arthropoda</taxon>
        <taxon>Chelicerata</taxon>
        <taxon>Arachnida</taxon>
        <taxon>Acari</taxon>
        <taxon>Acariformes</taxon>
        <taxon>Sarcoptiformes</taxon>
        <taxon>Oribatida</taxon>
        <taxon>Brachypylina</taxon>
        <taxon>Oppioidea</taxon>
        <taxon>Oppiidae</taxon>
        <taxon>Medioppia</taxon>
    </lineage>
</organism>
<evidence type="ECO:0000256" key="11">
    <source>
        <dbReference type="ARBA" id="ARBA00023014"/>
    </source>
</evidence>
<dbReference type="GO" id="GO:0046872">
    <property type="term" value="F:metal ion binding"/>
    <property type="evidence" value="ECO:0007669"/>
    <property type="project" value="UniProtKB-KW"/>
</dbReference>
<dbReference type="Pfam" id="PF17675">
    <property type="entry name" value="APG6_N"/>
    <property type="match status" value="1"/>
</dbReference>
<reference evidence="17" key="1">
    <citation type="submission" date="2020-11" db="EMBL/GenBank/DDBJ databases">
        <authorList>
            <person name="Tran Van P."/>
        </authorList>
    </citation>
    <scope>NUCLEOTIDE SEQUENCE</scope>
</reference>
<comment type="cofactor">
    <cofactor evidence="1">
        <name>[4Fe-4S] cluster</name>
        <dbReference type="ChEBI" id="CHEBI:49883"/>
    </cofactor>
</comment>
<evidence type="ECO:0000256" key="1">
    <source>
        <dbReference type="ARBA" id="ARBA00001966"/>
    </source>
</evidence>
<evidence type="ECO:0000256" key="14">
    <source>
        <dbReference type="ARBA" id="ARBA00049466"/>
    </source>
</evidence>
<accession>A0A7R9PW48</accession>
<evidence type="ECO:0000256" key="2">
    <source>
        <dbReference type="ARBA" id="ARBA00004797"/>
    </source>
</evidence>
<evidence type="ECO:0000256" key="3">
    <source>
        <dbReference type="ARBA" id="ARBA00010115"/>
    </source>
</evidence>
<dbReference type="PANTHER" id="PTHR13930">
    <property type="entry name" value="S-ADENOSYL-L-METHIONINE-DEPENDENT TRNA 4-DEMETHYLWYOSINE SYNTHASE"/>
    <property type="match status" value="1"/>
</dbReference>
<feature type="domain" description="Flavodoxin-like" evidence="16">
    <location>
        <begin position="27"/>
        <end position="189"/>
    </location>
</feature>
<dbReference type="InterPro" id="IPR013785">
    <property type="entry name" value="Aldolase_TIM"/>
</dbReference>